<dbReference type="CDD" id="cd03808">
    <property type="entry name" value="GT4_CapM-like"/>
    <property type="match status" value="1"/>
</dbReference>
<evidence type="ECO:0000259" key="2">
    <source>
        <dbReference type="Pfam" id="PF13439"/>
    </source>
</evidence>
<evidence type="ECO:0000259" key="1">
    <source>
        <dbReference type="Pfam" id="PF00534"/>
    </source>
</evidence>
<organism evidence="3 4">
    <name type="scientific">Jeotgalibacillus salarius</name>
    <dbReference type="NCBI Taxonomy" id="546023"/>
    <lineage>
        <taxon>Bacteria</taxon>
        <taxon>Bacillati</taxon>
        <taxon>Bacillota</taxon>
        <taxon>Bacilli</taxon>
        <taxon>Bacillales</taxon>
        <taxon>Caryophanaceae</taxon>
        <taxon>Jeotgalibacillus</taxon>
    </lineage>
</organism>
<name>A0A4Y8LT43_9BACL</name>
<gene>
    <name evidence="3" type="ORF">E2626_02075</name>
</gene>
<protein>
    <submittedName>
        <fullName evidence="3">Glycosyltransferase family 1 protein</fullName>
    </submittedName>
</protein>
<comment type="caution">
    <text evidence="3">The sequence shown here is derived from an EMBL/GenBank/DDBJ whole genome shotgun (WGS) entry which is preliminary data.</text>
</comment>
<evidence type="ECO:0000313" key="4">
    <source>
        <dbReference type="Proteomes" id="UP000297776"/>
    </source>
</evidence>
<dbReference type="Proteomes" id="UP000297776">
    <property type="component" value="Unassembled WGS sequence"/>
</dbReference>
<dbReference type="PANTHER" id="PTHR12526">
    <property type="entry name" value="GLYCOSYLTRANSFERASE"/>
    <property type="match status" value="1"/>
</dbReference>
<proteinExistence type="predicted"/>
<accession>A0A4Y8LT43</accession>
<dbReference type="EMBL" id="SORX01000001">
    <property type="protein sequence ID" value="TFE04135.1"/>
    <property type="molecule type" value="Genomic_DNA"/>
</dbReference>
<feature type="domain" description="Glycosyl transferase family 1" evidence="1">
    <location>
        <begin position="184"/>
        <end position="350"/>
    </location>
</feature>
<dbReference type="InterPro" id="IPR001296">
    <property type="entry name" value="Glyco_trans_1"/>
</dbReference>
<dbReference type="Pfam" id="PF13439">
    <property type="entry name" value="Glyco_transf_4"/>
    <property type="match status" value="1"/>
</dbReference>
<keyword evidence="4" id="KW-1185">Reference proteome</keyword>
<reference evidence="3 4" key="1">
    <citation type="submission" date="2019-03" db="EMBL/GenBank/DDBJ databases">
        <authorList>
            <person name="Yang Y."/>
        </authorList>
    </citation>
    <scope>NUCLEOTIDE SEQUENCE [LARGE SCALE GENOMIC DNA]</scope>
    <source>
        <strain evidence="3 4">ASL-1</strain>
    </source>
</reference>
<dbReference type="GO" id="GO:0016757">
    <property type="term" value="F:glycosyltransferase activity"/>
    <property type="evidence" value="ECO:0007669"/>
    <property type="project" value="InterPro"/>
</dbReference>
<dbReference type="Gene3D" id="3.40.50.2000">
    <property type="entry name" value="Glycogen Phosphorylase B"/>
    <property type="match status" value="2"/>
</dbReference>
<dbReference type="InterPro" id="IPR028098">
    <property type="entry name" value="Glyco_trans_4-like_N"/>
</dbReference>
<feature type="domain" description="Glycosyltransferase subfamily 4-like N-terminal" evidence="2">
    <location>
        <begin position="24"/>
        <end position="157"/>
    </location>
</feature>
<dbReference type="OrthoDB" id="9806653at2"/>
<dbReference type="AlphaFoldDB" id="A0A4Y8LT43"/>
<dbReference type="SUPFAM" id="SSF53756">
    <property type="entry name" value="UDP-Glycosyltransferase/glycogen phosphorylase"/>
    <property type="match status" value="1"/>
</dbReference>
<sequence length="376" mass="43100">MSSKVLVVTTVSRTIEAFLIPHIKDLIQRGYEVGLASNFLKEPDSNLKKNAHSIYCVSFQRNPFHWKNIRAFKDMRMIAQEYDLIHVHTPVAAFVTRLAVKNKIPVIYSAHGFHFNKQQMFLKNWLFKKAEKICAPYTSHLVVTNQEDEEAAKQLYKNCPVTHVRGVGIDCSHFSIDRFSIRRREQLRMQYGIEPGVKILTHIGEFNQNKRQIDLVRAAAEMKKTNVRFVMLLAGEGNTKKKIENEIIKYRLEKYIKCVGFVHDIPALLSITHIGLLVSAREGLPKSIMEMMAMGIPVISTDIRGNNDLIKEGKNGYLIPVNAPSQIALKAIDLINDETICRKMGEENRKNVRSHYSLPIILEKINEIYESLRVES</sequence>
<dbReference type="Pfam" id="PF00534">
    <property type="entry name" value="Glycos_transf_1"/>
    <property type="match status" value="1"/>
</dbReference>
<keyword evidence="3" id="KW-0808">Transferase</keyword>
<evidence type="ECO:0000313" key="3">
    <source>
        <dbReference type="EMBL" id="TFE04135.1"/>
    </source>
</evidence>
<dbReference type="RefSeq" id="WP_134379132.1">
    <property type="nucleotide sequence ID" value="NZ_SORX01000001.1"/>
</dbReference>
<dbReference type="PANTHER" id="PTHR12526:SF630">
    <property type="entry name" value="GLYCOSYLTRANSFERASE"/>
    <property type="match status" value="1"/>
</dbReference>